<proteinExistence type="predicted"/>
<dbReference type="AlphaFoldDB" id="A7ELZ9"/>
<dbReference type="EMBL" id="CH476628">
    <property type="protein sequence ID" value="EDO03865.1"/>
    <property type="molecule type" value="Genomic_DNA"/>
</dbReference>
<dbReference type="GeneID" id="5488790"/>
<accession>A7ELZ9</accession>
<dbReference type="RefSeq" id="XP_001592107.1">
    <property type="nucleotide sequence ID" value="XM_001592057.1"/>
</dbReference>
<keyword evidence="2" id="KW-1185">Reference proteome</keyword>
<gene>
    <name evidence="1" type="ORF">SS1G_06346</name>
</gene>
<dbReference type="Proteomes" id="UP000001312">
    <property type="component" value="Unassembled WGS sequence"/>
</dbReference>
<evidence type="ECO:0000313" key="1">
    <source>
        <dbReference type="EMBL" id="EDO03865.1"/>
    </source>
</evidence>
<name>A7ELZ9_SCLS1</name>
<evidence type="ECO:0000313" key="2">
    <source>
        <dbReference type="Proteomes" id="UP000001312"/>
    </source>
</evidence>
<protein>
    <submittedName>
        <fullName evidence="1">Uncharacterized protein</fullName>
    </submittedName>
</protein>
<sequence length="30" mass="3437">MSCSTAEAGEVRNKNPWVVFDVFIWLNIPI</sequence>
<reference evidence="2" key="1">
    <citation type="journal article" date="2011" name="PLoS Genet.">
        <title>Genomic analysis of the necrotrophic fungal pathogens Sclerotinia sclerotiorum and Botrytis cinerea.</title>
        <authorList>
            <person name="Amselem J."/>
            <person name="Cuomo C.A."/>
            <person name="van Kan J.A."/>
            <person name="Viaud M."/>
            <person name="Benito E.P."/>
            <person name="Couloux A."/>
            <person name="Coutinho P.M."/>
            <person name="de Vries R.P."/>
            <person name="Dyer P.S."/>
            <person name="Fillinger S."/>
            <person name="Fournier E."/>
            <person name="Gout L."/>
            <person name="Hahn M."/>
            <person name="Kohn L."/>
            <person name="Lapalu N."/>
            <person name="Plummer K.M."/>
            <person name="Pradier J.M."/>
            <person name="Quevillon E."/>
            <person name="Sharon A."/>
            <person name="Simon A."/>
            <person name="ten Have A."/>
            <person name="Tudzynski B."/>
            <person name="Tudzynski P."/>
            <person name="Wincker P."/>
            <person name="Andrew M."/>
            <person name="Anthouard V."/>
            <person name="Beever R.E."/>
            <person name="Beffa R."/>
            <person name="Benoit I."/>
            <person name="Bouzid O."/>
            <person name="Brault B."/>
            <person name="Chen Z."/>
            <person name="Choquer M."/>
            <person name="Collemare J."/>
            <person name="Cotton P."/>
            <person name="Danchin E.G."/>
            <person name="Da Silva C."/>
            <person name="Gautier A."/>
            <person name="Giraud C."/>
            <person name="Giraud T."/>
            <person name="Gonzalez C."/>
            <person name="Grossetete S."/>
            <person name="Guldener U."/>
            <person name="Henrissat B."/>
            <person name="Howlett B.J."/>
            <person name="Kodira C."/>
            <person name="Kretschmer M."/>
            <person name="Lappartient A."/>
            <person name="Leroch M."/>
            <person name="Levis C."/>
            <person name="Mauceli E."/>
            <person name="Neuveglise C."/>
            <person name="Oeser B."/>
            <person name="Pearson M."/>
            <person name="Poulain J."/>
            <person name="Poussereau N."/>
            <person name="Quesneville H."/>
            <person name="Rascle C."/>
            <person name="Schumacher J."/>
            <person name="Segurens B."/>
            <person name="Sexton A."/>
            <person name="Silva E."/>
            <person name="Sirven C."/>
            <person name="Soanes D.M."/>
            <person name="Talbot N.J."/>
            <person name="Templeton M."/>
            <person name="Yandava C."/>
            <person name="Yarden O."/>
            <person name="Zeng Q."/>
            <person name="Rollins J.A."/>
            <person name="Lebrun M.H."/>
            <person name="Dickman M."/>
        </authorList>
    </citation>
    <scope>NUCLEOTIDE SEQUENCE [LARGE SCALE GENOMIC DNA]</scope>
    <source>
        <strain evidence="2">ATCC 18683 / 1980 / Ss-1</strain>
    </source>
</reference>
<dbReference type="KEGG" id="ssl:SS1G_06346"/>
<organism evidence="1 2">
    <name type="scientific">Sclerotinia sclerotiorum (strain ATCC 18683 / 1980 / Ss-1)</name>
    <name type="common">White mold</name>
    <name type="synonym">Whetzelinia sclerotiorum</name>
    <dbReference type="NCBI Taxonomy" id="665079"/>
    <lineage>
        <taxon>Eukaryota</taxon>
        <taxon>Fungi</taxon>
        <taxon>Dikarya</taxon>
        <taxon>Ascomycota</taxon>
        <taxon>Pezizomycotina</taxon>
        <taxon>Leotiomycetes</taxon>
        <taxon>Helotiales</taxon>
        <taxon>Sclerotiniaceae</taxon>
        <taxon>Sclerotinia</taxon>
    </lineage>
</organism>
<dbReference type="InParanoid" id="A7ELZ9"/>